<dbReference type="Gene3D" id="3.40.50.300">
    <property type="entry name" value="P-loop containing nucleotide triphosphate hydrolases"/>
    <property type="match status" value="2"/>
</dbReference>
<dbReference type="Pfam" id="PF00271">
    <property type="entry name" value="Helicase_C"/>
    <property type="match status" value="1"/>
</dbReference>
<dbReference type="PANTHER" id="PTHR13710">
    <property type="entry name" value="DNA HELICASE RECQ FAMILY MEMBER"/>
    <property type="match status" value="1"/>
</dbReference>
<evidence type="ECO:0000256" key="9">
    <source>
        <dbReference type="ARBA" id="ARBA00022833"/>
    </source>
</evidence>
<evidence type="ECO:0000259" key="20">
    <source>
        <dbReference type="PROSITE" id="PS51194"/>
    </source>
</evidence>
<evidence type="ECO:0000256" key="2">
    <source>
        <dbReference type="ARBA" id="ARBA00001947"/>
    </source>
</evidence>
<evidence type="ECO:0000256" key="1">
    <source>
        <dbReference type="ARBA" id="ARBA00001946"/>
    </source>
</evidence>
<dbReference type="SUPFAM" id="SSF52540">
    <property type="entry name" value="P-loop containing nucleoside triphosphate hydrolases"/>
    <property type="match status" value="1"/>
</dbReference>
<dbReference type="InterPro" id="IPR011545">
    <property type="entry name" value="DEAD/DEAH_box_helicase_dom"/>
</dbReference>
<evidence type="ECO:0000256" key="15">
    <source>
        <dbReference type="ARBA" id="ARBA00034617"/>
    </source>
</evidence>
<dbReference type="GO" id="GO:0046872">
    <property type="term" value="F:metal ion binding"/>
    <property type="evidence" value="ECO:0007669"/>
    <property type="project" value="UniProtKB-KW"/>
</dbReference>
<dbReference type="GO" id="GO:0005524">
    <property type="term" value="F:ATP binding"/>
    <property type="evidence" value="ECO:0007669"/>
    <property type="project" value="UniProtKB-KW"/>
</dbReference>
<evidence type="ECO:0000256" key="6">
    <source>
        <dbReference type="ARBA" id="ARBA00022763"/>
    </source>
</evidence>
<dbReference type="FunFam" id="1.10.150.80:FF:000002">
    <property type="entry name" value="ATP-dependent DNA helicase RecQ"/>
    <property type="match status" value="1"/>
</dbReference>
<feature type="domain" description="Helicase ATP-binding" evidence="19">
    <location>
        <begin position="26"/>
        <end position="194"/>
    </location>
</feature>
<dbReference type="GO" id="GO:0005737">
    <property type="term" value="C:cytoplasm"/>
    <property type="evidence" value="ECO:0007669"/>
    <property type="project" value="TreeGrafter"/>
</dbReference>
<dbReference type="SMART" id="SM00490">
    <property type="entry name" value="HELICc"/>
    <property type="match status" value="1"/>
</dbReference>
<dbReference type="GO" id="GO:0030894">
    <property type="term" value="C:replisome"/>
    <property type="evidence" value="ECO:0007669"/>
    <property type="project" value="TreeGrafter"/>
</dbReference>
<dbReference type="PROSITE" id="PS50967">
    <property type="entry name" value="HRDC"/>
    <property type="match status" value="1"/>
</dbReference>
<evidence type="ECO:0000256" key="12">
    <source>
        <dbReference type="ARBA" id="ARBA00023172"/>
    </source>
</evidence>
<dbReference type="Pfam" id="PF14493">
    <property type="entry name" value="HTH_40"/>
    <property type="match status" value="1"/>
</dbReference>
<dbReference type="GO" id="GO:0006260">
    <property type="term" value="P:DNA replication"/>
    <property type="evidence" value="ECO:0007669"/>
    <property type="project" value="InterPro"/>
</dbReference>
<keyword evidence="8 21" id="KW-0347">Helicase</keyword>
<dbReference type="RefSeq" id="WP_073037928.1">
    <property type="nucleotide sequence ID" value="NZ_FQVB01000010.1"/>
</dbReference>
<comment type="similarity">
    <text evidence="3">Belongs to the helicase family. RecQ subfamily.</text>
</comment>
<dbReference type="SMART" id="SM00487">
    <property type="entry name" value="DEXDc"/>
    <property type="match status" value="1"/>
</dbReference>
<comment type="cofactor">
    <cofactor evidence="2">
        <name>Zn(2+)</name>
        <dbReference type="ChEBI" id="CHEBI:29105"/>
    </cofactor>
</comment>
<evidence type="ECO:0000256" key="7">
    <source>
        <dbReference type="ARBA" id="ARBA00022801"/>
    </source>
</evidence>
<evidence type="ECO:0000256" key="10">
    <source>
        <dbReference type="ARBA" id="ARBA00022840"/>
    </source>
</evidence>
<evidence type="ECO:0000259" key="19">
    <source>
        <dbReference type="PROSITE" id="PS51192"/>
    </source>
</evidence>
<dbReference type="InterPro" id="IPR004589">
    <property type="entry name" value="DNA_helicase_ATP-dep_RecQ"/>
</dbReference>
<protein>
    <recommendedName>
        <fullName evidence="16">DNA helicase RecQ</fullName>
        <ecNumber evidence="16">5.6.2.4</ecNumber>
    </recommendedName>
</protein>
<dbReference type="InterPro" id="IPR054335">
    <property type="entry name" value="DuOB_dom"/>
</dbReference>
<dbReference type="NCBIfam" id="TIGR01389">
    <property type="entry name" value="recQ"/>
    <property type="match status" value="1"/>
</dbReference>
<dbReference type="InterPro" id="IPR036390">
    <property type="entry name" value="WH_DNA-bd_sf"/>
</dbReference>
<dbReference type="InterPro" id="IPR018982">
    <property type="entry name" value="RQC_domain"/>
</dbReference>
<dbReference type="Gene3D" id="1.10.10.10">
    <property type="entry name" value="Winged helix-like DNA-binding domain superfamily/Winged helix DNA-binding domain"/>
    <property type="match status" value="1"/>
</dbReference>
<dbReference type="Pfam" id="PF09382">
    <property type="entry name" value="RQC"/>
    <property type="match status" value="1"/>
</dbReference>
<evidence type="ECO:0000259" key="18">
    <source>
        <dbReference type="PROSITE" id="PS50967"/>
    </source>
</evidence>
<dbReference type="SUPFAM" id="SSF46785">
    <property type="entry name" value="Winged helix' DNA-binding domain"/>
    <property type="match status" value="1"/>
</dbReference>
<feature type="domain" description="Helicase C-terminal" evidence="20">
    <location>
        <begin position="215"/>
        <end position="364"/>
    </location>
</feature>
<dbReference type="EMBL" id="FQVB01000010">
    <property type="protein sequence ID" value="SHF02228.1"/>
    <property type="molecule type" value="Genomic_DNA"/>
</dbReference>
<dbReference type="Pfam" id="PF00270">
    <property type="entry name" value="DEAD"/>
    <property type="match status" value="1"/>
</dbReference>
<dbReference type="FunFam" id="3.40.50.300:FF:001389">
    <property type="entry name" value="ATP-dependent DNA helicase RecQ"/>
    <property type="match status" value="1"/>
</dbReference>
<dbReference type="InterPro" id="IPR010997">
    <property type="entry name" value="HRDC-like_sf"/>
</dbReference>
<feature type="region of interest" description="Disordered" evidence="17">
    <location>
        <begin position="602"/>
        <end position="623"/>
    </location>
</feature>
<dbReference type="NCBIfam" id="TIGR00614">
    <property type="entry name" value="recQ_fam"/>
    <property type="match status" value="1"/>
</dbReference>
<comment type="catalytic activity">
    <reaction evidence="15">
        <text>Couples ATP hydrolysis with the unwinding of duplex DNA by translocating in the 3'-5' direction.</text>
        <dbReference type="EC" id="5.6.2.4"/>
    </reaction>
</comment>
<dbReference type="InterPro" id="IPR014001">
    <property type="entry name" value="Helicase_ATP-bd"/>
</dbReference>
<dbReference type="InterPro" id="IPR044876">
    <property type="entry name" value="HRDC_dom_sf"/>
</dbReference>
<dbReference type="SMART" id="SM00341">
    <property type="entry name" value="HRDC"/>
    <property type="match status" value="1"/>
</dbReference>
<keyword evidence="13" id="KW-0234">DNA repair</keyword>
<dbReference type="InterPro" id="IPR002121">
    <property type="entry name" value="HRDC_dom"/>
</dbReference>
<dbReference type="Pfam" id="PF16124">
    <property type="entry name" value="RecQ_Zn_bind"/>
    <property type="match status" value="1"/>
</dbReference>
<dbReference type="SMART" id="SM00956">
    <property type="entry name" value="RQC"/>
    <property type="match status" value="1"/>
</dbReference>
<evidence type="ECO:0000256" key="4">
    <source>
        <dbReference type="ARBA" id="ARBA00022723"/>
    </source>
</evidence>
<dbReference type="InterPro" id="IPR029491">
    <property type="entry name" value="Helicase_HTH"/>
</dbReference>
<dbReference type="PROSITE" id="PS51194">
    <property type="entry name" value="HELICASE_CTER"/>
    <property type="match status" value="1"/>
</dbReference>
<evidence type="ECO:0000256" key="3">
    <source>
        <dbReference type="ARBA" id="ARBA00005446"/>
    </source>
</evidence>
<gene>
    <name evidence="21" type="ORF">SAMN02745206_01197</name>
</gene>
<dbReference type="InterPro" id="IPR027417">
    <property type="entry name" value="P-loop_NTPase"/>
</dbReference>
<keyword evidence="5" id="KW-0547">Nucleotide-binding</keyword>
<dbReference type="CDD" id="cd18794">
    <property type="entry name" value="SF2_C_RecQ"/>
    <property type="match status" value="1"/>
</dbReference>
<keyword evidence="12" id="KW-0233">DNA recombination</keyword>
<dbReference type="InterPro" id="IPR001650">
    <property type="entry name" value="Helicase_C-like"/>
</dbReference>
<dbReference type="PANTHER" id="PTHR13710:SF105">
    <property type="entry name" value="ATP-DEPENDENT DNA HELICASE Q1"/>
    <property type="match status" value="1"/>
</dbReference>
<keyword evidence="9" id="KW-0862">Zinc</keyword>
<organism evidence="21 22">
    <name type="scientific">Desulfacinum infernum DSM 9756</name>
    <dbReference type="NCBI Taxonomy" id="1121391"/>
    <lineage>
        <taxon>Bacteria</taxon>
        <taxon>Pseudomonadati</taxon>
        <taxon>Thermodesulfobacteriota</taxon>
        <taxon>Syntrophobacteria</taxon>
        <taxon>Syntrophobacterales</taxon>
        <taxon>Syntrophobacteraceae</taxon>
        <taxon>Desulfacinum</taxon>
    </lineage>
</organism>
<dbReference type="Pfam" id="PF00570">
    <property type="entry name" value="HRDC"/>
    <property type="match status" value="1"/>
</dbReference>
<dbReference type="GO" id="GO:0006310">
    <property type="term" value="P:DNA recombination"/>
    <property type="evidence" value="ECO:0007669"/>
    <property type="project" value="UniProtKB-UniRule"/>
</dbReference>
<keyword evidence="7" id="KW-0378">Hydrolase</keyword>
<name>A0A1M4Y951_9BACT</name>
<evidence type="ECO:0000256" key="8">
    <source>
        <dbReference type="ARBA" id="ARBA00022806"/>
    </source>
</evidence>
<keyword evidence="22" id="KW-1185">Reference proteome</keyword>
<evidence type="ECO:0000256" key="14">
    <source>
        <dbReference type="ARBA" id="ARBA00023235"/>
    </source>
</evidence>
<dbReference type="GO" id="GO:0009378">
    <property type="term" value="F:four-way junction helicase activity"/>
    <property type="evidence" value="ECO:0007669"/>
    <property type="project" value="TreeGrafter"/>
</dbReference>
<sequence length="968" mass="108035">MLSEAHRILKTVFGYDDFIFLQERVLENVLDRRDTLAVMPTGGGKSVCYQIPALLWEGLTVVVSPLISLMKDQVDQLLTLGVPAVMLNSSLSEEQYRSNVAAIRAGRARIVYMAPETARHPAVTDLLKSCSVQLIAIDEAHCISEWGPDFRPEYRRLAELRDAFPDAVCLALTATATPRVRRDILECLRMASAAEVVAGFNRENLFLKVDYKVDPLGQVLRVIGRFPGESGIIYCHTRRRVDSLCRSLRDRGIPAAAYHAGLDDARRRRAQELFVGDEIRVMVATVAFGMGIDKSNVRYVIHYDLPKNLEGYYQEIGRSGRDGLRAECVLLFSHADAAGRRRHIQHMEDPLLRRAAAAQLDAMVRFAETESCRRIPLLGYFGEETPEANCGMCDNCTEPDRPALDVTVPAQKLLSCVVRTGQRFGAGYVVSVLCGSKTKRILENRHHELSTHGIGTEYSPRGWRSLAECLTWRGLLERDSEFGALRLTREGWDVIRSRRPIHVRWHPPEEAVPGQVPDPDAEEAAFPRELFERLRKKRRESAKALGVPPYVIFSDRSLADMAARMPQTPEEMLAVHGVGEGKLERFGEDFLSVVRDFRREHPDVQPVPSASTPGPKLRASGRTGRHHQVAKAFNQGKSLDDLCRDFGVQKRTVLGHLRRFQMEGCALREEGLLEDVEVPAEVRRQVDEAFDRLGSDFLRPVYDALDGRVDYDTLNLLRLLHVNRRIREGESAGIPDGAARDSVTFVCMANSRKYAGRCIAGKLWDGCSPGPWIRPVGPGPTGELDPEQLHDELGEPIRLLDLVRAPVGRLRGPAHQPENRLLGDGPLRRVGNFPPDRVEELCDPVETLWAVGNSSFAGVNDRMSLEQTEQAPAGSLLFIEPENLAFRIALNSKGLKKVWAEFFFRGIPYRLSVTDPAVEAALLDKDPGVHPVAGRAFVTVSLSEPFEGHIYKLAAAVVRAADGREERK</sequence>
<dbReference type="AlphaFoldDB" id="A0A1M4Y951"/>
<proteinExistence type="inferred from homology"/>
<evidence type="ECO:0000313" key="22">
    <source>
        <dbReference type="Proteomes" id="UP000184076"/>
    </source>
</evidence>
<dbReference type="GO" id="GO:0009432">
    <property type="term" value="P:SOS response"/>
    <property type="evidence" value="ECO:0007669"/>
    <property type="project" value="UniProtKB-UniRule"/>
</dbReference>
<keyword evidence="6" id="KW-0227">DNA damage</keyword>
<dbReference type="InterPro" id="IPR032284">
    <property type="entry name" value="RecQ_Zn-bd"/>
</dbReference>
<keyword evidence="14" id="KW-0413">Isomerase</keyword>
<keyword evidence="11" id="KW-0238">DNA-binding</keyword>
<dbReference type="SUPFAM" id="SSF47819">
    <property type="entry name" value="HRDC-like"/>
    <property type="match status" value="1"/>
</dbReference>
<comment type="cofactor">
    <cofactor evidence="1">
        <name>Mg(2+)</name>
        <dbReference type="ChEBI" id="CHEBI:18420"/>
    </cofactor>
</comment>
<keyword evidence="4" id="KW-0479">Metal-binding</keyword>
<dbReference type="Proteomes" id="UP000184076">
    <property type="component" value="Unassembled WGS sequence"/>
</dbReference>
<accession>A0A1M4Y951</accession>
<dbReference type="InterPro" id="IPR006293">
    <property type="entry name" value="DNA_helicase_ATP-dep_RecQ_bac"/>
</dbReference>
<dbReference type="Pfam" id="PF22557">
    <property type="entry name" value="DuOB"/>
    <property type="match status" value="1"/>
</dbReference>
<dbReference type="GO" id="GO:0043138">
    <property type="term" value="F:3'-5' DNA helicase activity"/>
    <property type="evidence" value="ECO:0007669"/>
    <property type="project" value="UniProtKB-EC"/>
</dbReference>
<evidence type="ECO:0000256" key="16">
    <source>
        <dbReference type="NCBIfam" id="TIGR01389"/>
    </source>
</evidence>
<feature type="domain" description="HRDC" evidence="18">
    <location>
        <begin position="524"/>
        <end position="604"/>
    </location>
</feature>
<evidence type="ECO:0000313" key="21">
    <source>
        <dbReference type="EMBL" id="SHF02228.1"/>
    </source>
</evidence>
<dbReference type="GO" id="GO:0003677">
    <property type="term" value="F:DNA binding"/>
    <property type="evidence" value="ECO:0007669"/>
    <property type="project" value="UniProtKB-KW"/>
</dbReference>
<evidence type="ECO:0000256" key="17">
    <source>
        <dbReference type="SAM" id="MobiDB-lite"/>
    </source>
</evidence>
<dbReference type="GO" id="GO:0043590">
    <property type="term" value="C:bacterial nucleoid"/>
    <property type="evidence" value="ECO:0007669"/>
    <property type="project" value="TreeGrafter"/>
</dbReference>
<dbReference type="PROSITE" id="PS51192">
    <property type="entry name" value="HELICASE_ATP_BIND_1"/>
    <property type="match status" value="1"/>
</dbReference>
<dbReference type="EC" id="5.6.2.4" evidence="16"/>
<keyword evidence="10" id="KW-0067">ATP-binding</keyword>
<dbReference type="STRING" id="1121391.SAMN02745206_01197"/>
<evidence type="ECO:0000256" key="11">
    <source>
        <dbReference type="ARBA" id="ARBA00023125"/>
    </source>
</evidence>
<dbReference type="GO" id="GO:0016787">
    <property type="term" value="F:hydrolase activity"/>
    <property type="evidence" value="ECO:0007669"/>
    <property type="project" value="UniProtKB-KW"/>
</dbReference>
<reference evidence="22" key="1">
    <citation type="submission" date="2016-11" db="EMBL/GenBank/DDBJ databases">
        <authorList>
            <person name="Varghese N."/>
            <person name="Submissions S."/>
        </authorList>
    </citation>
    <scope>NUCLEOTIDE SEQUENCE [LARGE SCALE GENOMIC DNA]</scope>
    <source>
        <strain evidence="22">DSM 9756</strain>
    </source>
</reference>
<dbReference type="Gene3D" id="1.10.150.80">
    <property type="entry name" value="HRDC domain"/>
    <property type="match status" value="1"/>
</dbReference>
<dbReference type="GO" id="GO:0006281">
    <property type="term" value="P:DNA repair"/>
    <property type="evidence" value="ECO:0007669"/>
    <property type="project" value="UniProtKB-KW"/>
</dbReference>
<dbReference type="InterPro" id="IPR036388">
    <property type="entry name" value="WH-like_DNA-bd_sf"/>
</dbReference>
<dbReference type="CDD" id="cd17920">
    <property type="entry name" value="DEXHc_RecQ"/>
    <property type="match status" value="1"/>
</dbReference>
<evidence type="ECO:0000256" key="13">
    <source>
        <dbReference type="ARBA" id="ARBA00023204"/>
    </source>
</evidence>
<evidence type="ECO:0000256" key="5">
    <source>
        <dbReference type="ARBA" id="ARBA00022741"/>
    </source>
</evidence>